<dbReference type="PROSITE" id="PS51084">
    <property type="entry name" value="HIT_2"/>
    <property type="match status" value="1"/>
</dbReference>
<reference evidence="3" key="2">
    <citation type="journal article" date="2023" name="Microbiome">
        <title>Synthase-selected sorting approach identifies a beta-lactone synthase in a nudibranch symbiotic bacterium.</title>
        <authorList>
            <person name="Dzunkova M."/>
            <person name="La Clair J.J."/>
            <person name="Tyml T."/>
            <person name="Doud D."/>
            <person name="Schulz F."/>
            <person name="Piquer-Esteban S."/>
            <person name="Porcel Sanchis D."/>
            <person name="Osborn A."/>
            <person name="Robinson D."/>
            <person name="Louie K.B."/>
            <person name="Bowen B.P."/>
            <person name="Bowers R.M."/>
            <person name="Lee J."/>
            <person name="Arnau V."/>
            <person name="Diaz-Villanueva W."/>
            <person name="Stepanauskas R."/>
            <person name="Gosliner T."/>
            <person name="Date S.V."/>
            <person name="Northen T.R."/>
            <person name="Cheng J.F."/>
            <person name="Burkart M.D."/>
            <person name="Woyke T."/>
        </authorList>
    </citation>
    <scope>NUCLEOTIDE SEQUENCE</scope>
    <source>
        <strain evidence="3">Df01</strain>
    </source>
</reference>
<proteinExistence type="predicted"/>
<organism evidence="3 4">
    <name type="scientific">Candidatus Doriopsillibacter californiensis</name>
    <dbReference type="NCBI Taxonomy" id="2970740"/>
    <lineage>
        <taxon>Bacteria</taxon>
        <taxon>Pseudomonadati</taxon>
        <taxon>Pseudomonadota</taxon>
        <taxon>Gammaproteobacteria</taxon>
        <taxon>Candidatus Tethybacterales</taxon>
        <taxon>Candidatus Persebacteraceae</taxon>
        <taxon>Candidatus Doriopsillibacter</taxon>
    </lineage>
</organism>
<keyword evidence="4" id="KW-1185">Reference proteome</keyword>
<evidence type="ECO:0000256" key="1">
    <source>
        <dbReference type="PROSITE-ProRule" id="PRU00464"/>
    </source>
</evidence>
<reference evidence="3" key="1">
    <citation type="submission" date="2022-08" db="EMBL/GenBank/DDBJ databases">
        <authorList>
            <person name="Dzunkova M."/>
            <person name="La Clair J."/>
            <person name="Tyml T."/>
            <person name="Doud D."/>
            <person name="Schulz F."/>
            <person name="Piquer S."/>
            <person name="Porcel Sanchis D."/>
            <person name="Osborn A."/>
            <person name="Robinson D."/>
            <person name="Louie K.B."/>
            <person name="Bowen B.P."/>
            <person name="Bowers R."/>
            <person name="Lee J."/>
            <person name="Arnau Llombart V."/>
            <person name="Diaz Villanueva W."/>
            <person name="Gosliner T."/>
            <person name="Northen T."/>
            <person name="Cheng J.-F."/>
            <person name="Burkart M.D."/>
            <person name="Woyke T."/>
        </authorList>
    </citation>
    <scope>NUCLEOTIDE SEQUENCE</scope>
    <source>
        <strain evidence="3">Df01</strain>
    </source>
</reference>
<gene>
    <name evidence="3" type="ORF">NQX30_03755</name>
</gene>
<dbReference type="Pfam" id="PF01230">
    <property type="entry name" value="HIT"/>
    <property type="match status" value="1"/>
</dbReference>
<protein>
    <submittedName>
        <fullName evidence="3">HIT family protein</fullName>
    </submittedName>
</protein>
<evidence type="ECO:0000313" key="3">
    <source>
        <dbReference type="EMBL" id="MDM5147485.1"/>
    </source>
</evidence>
<comment type="caution">
    <text evidence="3">The sequence shown here is derived from an EMBL/GenBank/DDBJ whole genome shotgun (WGS) entry which is preliminary data.</text>
</comment>
<sequence>MKTVEIDPRLKEDTIQLGIINGQALLLMNNSLVPWFIVLPNTSETELYKLSDSERRVLEKNINILSEFILNNFFVEKLNVASIGNMVSQMHIHIVGRHKNDLCWPGVVWGQTDRKAYKELELTYILTLIVQKLGDSFTSG</sequence>
<evidence type="ECO:0000259" key="2">
    <source>
        <dbReference type="PROSITE" id="PS51084"/>
    </source>
</evidence>
<feature type="domain" description="HIT" evidence="2">
    <location>
        <begin position="37"/>
        <end position="104"/>
    </location>
</feature>
<dbReference type="InterPro" id="IPR036265">
    <property type="entry name" value="HIT-like_sf"/>
</dbReference>
<name>A0ABT7QLC4_9GAMM</name>
<dbReference type="SUPFAM" id="SSF54197">
    <property type="entry name" value="HIT-like"/>
    <property type="match status" value="1"/>
</dbReference>
<dbReference type="EMBL" id="JANQAO010000002">
    <property type="protein sequence ID" value="MDM5147485.1"/>
    <property type="molecule type" value="Genomic_DNA"/>
</dbReference>
<dbReference type="Proteomes" id="UP001168167">
    <property type="component" value="Unassembled WGS sequence"/>
</dbReference>
<comment type="caution">
    <text evidence="1">Lacks conserved residue(s) required for the propagation of feature annotation.</text>
</comment>
<dbReference type="PIRSF" id="PIRSF000714">
    <property type="entry name" value="HIT"/>
    <property type="match status" value="1"/>
</dbReference>
<dbReference type="InterPro" id="IPR011146">
    <property type="entry name" value="HIT-like"/>
</dbReference>
<dbReference type="Gene3D" id="3.30.428.10">
    <property type="entry name" value="HIT-like"/>
    <property type="match status" value="1"/>
</dbReference>
<accession>A0ABT7QLC4</accession>
<evidence type="ECO:0000313" key="4">
    <source>
        <dbReference type="Proteomes" id="UP001168167"/>
    </source>
</evidence>
<dbReference type="InterPro" id="IPR026026">
    <property type="entry name" value="HIT_Hint"/>
</dbReference>